<evidence type="ECO:0000313" key="2">
    <source>
        <dbReference type="Proteomes" id="UP000324800"/>
    </source>
</evidence>
<protein>
    <submittedName>
        <fullName evidence="1">Uncharacterized protein</fullName>
    </submittedName>
</protein>
<dbReference type="InterPro" id="IPR011989">
    <property type="entry name" value="ARM-like"/>
</dbReference>
<dbReference type="Proteomes" id="UP000324800">
    <property type="component" value="Unassembled WGS sequence"/>
</dbReference>
<reference evidence="1 2" key="1">
    <citation type="submission" date="2019-03" db="EMBL/GenBank/DDBJ databases">
        <title>Single cell metagenomics reveals metabolic interactions within the superorganism composed of flagellate Streblomastix strix and complex community of Bacteroidetes bacteria on its surface.</title>
        <authorList>
            <person name="Treitli S.C."/>
            <person name="Kolisko M."/>
            <person name="Husnik F."/>
            <person name="Keeling P."/>
            <person name="Hampl V."/>
        </authorList>
    </citation>
    <scope>NUCLEOTIDE SEQUENCE [LARGE SCALE GENOMIC DNA]</scope>
    <source>
        <strain evidence="1">ST1C</strain>
    </source>
</reference>
<dbReference type="AlphaFoldDB" id="A0A5J4UST0"/>
<accession>A0A5J4UST0</accession>
<gene>
    <name evidence="1" type="ORF">EZS28_031659</name>
</gene>
<comment type="caution">
    <text evidence="1">The sequence shown here is derived from an EMBL/GenBank/DDBJ whole genome shotgun (WGS) entry which is preliminary data.</text>
</comment>
<evidence type="ECO:0000313" key="1">
    <source>
        <dbReference type="EMBL" id="KAA6372815.1"/>
    </source>
</evidence>
<sequence length="663" mass="76148">MPSSSFNSFQTQFSKFRVYLAQLLVEIAGASVEERLIISQRGEFVELINILKWARDQDRNIARPLQEWVCKAVELLICKNKESAQIGFQAGIVAELQTLLSKDLNLEEVKYIHINSLKLFTNYGGQEIEKKMFEMNIIQSIVHNLKSSYSKVVEKTLAIIYNIVRNVKGISEEPQKNLYLEKLQKEGIIIALYQDGIQNGANDIIRVRAAESIGQLYSNTPIPADMKEEVIKTLRNGVEIEIRDNDVFNLYFNLLALSCLAWNIDNHDEILKANFISKTQDILMIDDSYVHQYIFNMILIILKIGSQQSQEILKKGLPFPQIREFTKNKDTDVKQFAFLLLSWVSRHEEMMKFEKLKKEIVGKSKNEITRLARDGLMEEIHSILREAKSNVEDNGGLVLVVCDVAQSLFKLNGELMKHELSENGFIDLLFQYYEAVLPSQFMIKYCDHLSVFILLVQYSDNLFLKKEKYLNPFIRFLDCKAESELSRILLTLIVILSPVNETGQIQQKDETRCFMEYNGALNHLIQIFLHYQSTFNMGKVCCAIAISFLHKAMLLPDEFRGAVIEILKTNALKRLAENCGNHSDIISGNFATVLNKCISDTDTYIYDHGLILALNLLRFGSEDVQQKVKEGVPIERVRNLMTNRNDRIQLSAELLNQRITEIS</sequence>
<dbReference type="InterPro" id="IPR016024">
    <property type="entry name" value="ARM-type_fold"/>
</dbReference>
<dbReference type="EMBL" id="SNRW01013264">
    <property type="protein sequence ID" value="KAA6372815.1"/>
    <property type="molecule type" value="Genomic_DNA"/>
</dbReference>
<organism evidence="1 2">
    <name type="scientific">Streblomastix strix</name>
    <dbReference type="NCBI Taxonomy" id="222440"/>
    <lineage>
        <taxon>Eukaryota</taxon>
        <taxon>Metamonada</taxon>
        <taxon>Preaxostyla</taxon>
        <taxon>Oxymonadida</taxon>
        <taxon>Streblomastigidae</taxon>
        <taxon>Streblomastix</taxon>
    </lineage>
</organism>
<dbReference type="SUPFAM" id="SSF48371">
    <property type="entry name" value="ARM repeat"/>
    <property type="match status" value="1"/>
</dbReference>
<proteinExistence type="predicted"/>
<dbReference type="Gene3D" id="1.25.10.10">
    <property type="entry name" value="Leucine-rich Repeat Variant"/>
    <property type="match status" value="2"/>
</dbReference>
<name>A0A5J4UST0_9EUKA</name>